<comment type="caution">
    <text evidence="2">The sequence shown here is derived from an EMBL/GenBank/DDBJ whole genome shotgun (WGS) entry which is preliminary data.</text>
</comment>
<sequence>MLRRGAGEWPGGRIEGIPVNILALDSALSACSVAVLADGAVRAVRRQAMARGQAEALLPMARAALEEAGLAFADLDRLAVTVGPGSFTGLRIGLAAARGLALATGLPLTGITTLEALAAGTDPAARLGRTLVALIDSRRGDVFMQAFDANAMPLSEPASADPAVLDAVLPAGPLLLAGDAAPAALDLLLKAGRDAELAADSESPDPVIVARLAAARPRPEGPVTALYLRAPDVSLPRAPVLRVS</sequence>
<name>A0A420WCP3_9PROT</name>
<dbReference type="InterPro" id="IPR043129">
    <property type="entry name" value="ATPase_NBD"/>
</dbReference>
<dbReference type="SUPFAM" id="SSF53067">
    <property type="entry name" value="Actin-like ATPase domain"/>
    <property type="match status" value="1"/>
</dbReference>
<evidence type="ECO:0000259" key="1">
    <source>
        <dbReference type="Pfam" id="PF00814"/>
    </source>
</evidence>
<organism evidence="2 3">
    <name type="scientific">Oceanibaculum indicum</name>
    <dbReference type="NCBI Taxonomy" id="526216"/>
    <lineage>
        <taxon>Bacteria</taxon>
        <taxon>Pseudomonadati</taxon>
        <taxon>Pseudomonadota</taxon>
        <taxon>Alphaproteobacteria</taxon>
        <taxon>Rhodospirillales</taxon>
        <taxon>Oceanibaculaceae</taxon>
        <taxon>Oceanibaculum</taxon>
    </lineage>
</organism>
<dbReference type="PANTHER" id="PTHR11735:SF11">
    <property type="entry name" value="TRNA THREONYLCARBAMOYLADENOSINE BIOSYNTHESIS PROTEIN TSAB"/>
    <property type="match status" value="1"/>
</dbReference>
<dbReference type="InterPro" id="IPR000905">
    <property type="entry name" value="Gcp-like_dom"/>
</dbReference>
<dbReference type="Pfam" id="PF00814">
    <property type="entry name" value="TsaD"/>
    <property type="match status" value="1"/>
</dbReference>
<proteinExistence type="predicted"/>
<dbReference type="EMBL" id="RBIG01000003">
    <property type="protein sequence ID" value="RKQ68700.1"/>
    <property type="molecule type" value="Genomic_DNA"/>
</dbReference>
<gene>
    <name evidence="2" type="ORF">BCL74_3182</name>
</gene>
<evidence type="ECO:0000313" key="2">
    <source>
        <dbReference type="EMBL" id="RKQ68700.1"/>
    </source>
</evidence>
<evidence type="ECO:0000313" key="3">
    <source>
        <dbReference type="Proteomes" id="UP000277424"/>
    </source>
</evidence>
<dbReference type="NCBIfam" id="TIGR03725">
    <property type="entry name" value="T6A_YeaZ"/>
    <property type="match status" value="1"/>
</dbReference>
<dbReference type="Gene3D" id="3.30.420.40">
    <property type="match status" value="2"/>
</dbReference>
<dbReference type="GO" id="GO:0002949">
    <property type="term" value="P:tRNA threonylcarbamoyladenosine modification"/>
    <property type="evidence" value="ECO:0007669"/>
    <property type="project" value="InterPro"/>
</dbReference>
<dbReference type="AlphaFoldDB" id="A0A420WCP3"/>
<dbReference type="Proteomes" id="UP000277424">
    <property type="component" value="Unassembled WGS sequence"/>
</dbReference>
<dbReference type="GO" id="GO:0005829">
    <property type="term" value="C:cytosol"/>
    <property type="evidence" value="ECO:0007669"/>
    <property type="project" value="TreeGrafter"/>
</dbReference>
<dbReference type="RefSeq" id="WP_244922298.1">
    <property type="nucleotide sequence ID" value="NZ_RBIG01000003.1"/>
</dbReference>
<dbReference type="InterPro" id="IPR022496">
    <property type="entry name" value="T6A_TsaB"/>
</dbReference>
<protein>
    <submittedName>
        <fullName evidence="2">tRNA threonylcarbamoyladenosine biosynthesis protein TsaB</fullName>
    </submittedName>
</protein>
<reference evidence="2 3" key="1">
    <citation type="submission" date="2018-10" db="EMBL/GenBank/DDBJ databases">
        <title>Comparative analysis of microorganisms from saline springs in Andes Mountain Range, Colombia.</title>
        <authorList>
            <person name="Rubin E."/>
        </authorList>
    </citation>
    <scope>NUCLEOTIDE SEQUENCE [LARGE SCALE GENOMIC DNA]</scope>
    <source>
        <strain evidence="2 3">USBA 36</strain>
    </source>
</reference>
<feature type="domain" description="Gcp-like" evidence="1">
    <location>
        <begin position="50"/>
        <end position="145"/>
    </location>
</feature>
<dbReference type="PANTHER" id="PTHR11735">
    <property type="entry name" value="TRNA N6-ADENOSINE THREONYLCARBAMOYLTRANSFERASE"/>
    <property type="match status" value="1"/>
</dbReference>
<accession>A0A420WCP3</accession>